<evidence type="ECO:0000259" key="4">
    <source>
        <dbReference type="PROSITE" id="PS50887"/>
    </source>
</evidence>
<evidence type="ECO:0000313" key="6">
    <source>
        <dbReference type="Proteomes" id="UP000029843"/>
    </source>
</evidence>
<dbReference type="PATRIC" id="fig|28229.4.peg.636"/>
<dbReference type="PROSITE" id="PS50883">
    <property type="entry name" value="EAL"/>
    <property type="match status" value="1"/>
</dbReference>
<dbReference type="InterPro" id="IPR001633">
    <property type="entry name" value="EAL_dom"/>
</dbReference>
<dbReference type="RefSeq" id="WP_052056227.1">
    <property type="nucleotide sequence ID" value="NZ_JQED01000005.1"/>
</dbReference>
<dbReference type="InterPro" id="IPR029787">
    <property type="entry name" value="Nucleotide_cyclase"/>
</dbReference>
<dbReference type="InterPro" id="IPR001610">
    <property type="entry name" value="PAC"/>
</dbReference>
<dbReference type="Pfam" id="PF00989">
    <property type="entry name" value="PAS"/>
    <property type="match status" value="1"/>
</dbReference>
<dbReference type="SUPFAM" id="SSF141868">
    <property type="entry name" value="EAL domain-like"/>
    <property type="match status" value="1"/>
</dbReference>
<dbReference type="SMART" id="SM00086">
    <property type="entry name" value="PAC"/>
    <property type="match status" value="1"/>
</dbReference>
<feature type="domain" description="GGDEF" evidence="4">
    <location>
        <begin position="271"/>
        <end position="404"/>
    </location>
</feature>
<dbReference type="SMART" id="SM00052">
    <property type="entry name" value="EAL"/>
    <property type="match status" value="1"/>
</dbReference>
<dbReference type="InterPro" id="IPR000700">
    <property type="entry name" value="PAS-assoc_C"/>
</dbReference>
<reference evidence="5 6" key="1">
    <citation type="submission" date="2014-08" db="EMBL/GenBank/DDBJ databases">
        <title>Genomic and Phenotypic Diversity of Colwellia psychrerythraea strains from Disparate Marine Basins.</title>
        <authorList>
            <person name="Techtmann S.M."/>
            <person name="Stelling S.C."/>
            <person name="Utturkar S.M."/>
            <person name="Alshibli N."/>
            <person name="Harris A."/>
            <person name="Brown S.D."/>
            <person name="Hazen T.C."/>
        </authorList>
    </citation>
    <scope>NUCLEOTIDE SEQUENCE [LARGE SCALE GENOMIC DNA]</scope>
    <source>
        <strain evidence="5 6">ND2E</strain>
    </source>
</reference>
<comment type="caution">
    <text evidence="5">The sequence shown here is derived from an EMBL/GenBank/DDBJ whole genome shotgun (WGS) entry which is preliminary data.</text>
</comment>
<dbReference type="Gene3D" id="3.30.450.20">
    <property type="entry name" value="PAS domain"/>
    <property type="match status" value="2"/>
</dbReference>
<dbReference type="Pfam" id="PF13426">
    <property type="entry name" value="PAS_9"/>
    <property type="match status" value="1"/>
</dbReference>
<dbReference type="PROSITE" id="PS50887">
    <property type="entry name" value="GGDEF"/>
    <property type="match status" value="1"/>
</dbReference>
<dbReference type="InterPro" id="IPR043128">
    <property type="entry name" value="Rev_trsase/Diguanyl_cyclase"/>
</dbReference>
<dbReference type="SMART" id="SM00267">
    <property type="entry name" value="GGDEF"/>
    <property type="match status" value="1"/>
</dbReference>
<feature type="domain" description="PAS" evidence="1">
    <location>
        <begin position="114"/>
        <end position="160"/>
    </location>
</feature>
<feature type="domain" description="EAL" evidence="3">
    <location>
        <begin position="413"/>
        <end position="667"/>
    </location>
</feature>
<dbReference type="InterPro" id="IPR000160">
    <property type="entry name" value="GGDEF_dom"/>
</dbReference>
<dbReference type="NCBIfam" id="TIGR00229">
    <property type="entry name" value="sensory_box"/>
    <property type="match status" value="1"/>
</dbReference>
<dbReference type="PANTHER" id="PTHR44757:SF2">
    <property type="entry name" value="BIOFILM ARCHITECTURE MAINTENANCE PROTEIN MBAA"/>
    <property type="match status" value="1"/>
</dbReference>
<feature type="domain" description="PAC" evidence="2">
    <location>
        <begin position="187"/>
        <end position="239"/>
    </location>
</feature>
<dbReference type="InterPro" id="IPR035919">
    <property type="entry name" value="EAL_sf"/>
</dbReference>
<protein>
    <submittedName>
        <fullName evidence="5">Diguanylate cyclase/phosphodiesterase with PAS/PAC sensor(S)</fullName>
    </submittedName>
</protein>
<accession>A0A099KV46</accession>
<dbReference type="CDD" id="cd00130">
    <property type="entry name" value="PAS"/>
    <property type="match status" value="1"/>
</dbReference>
<gene>
    <name evidence="5" type="ORF">ND2E_1630</name>
</gene>
<dbReference type="CDD" id="cd01948">
    <property type="entry name" value="EAL"/>
    <property type="match status" value="1"/>
</dbReference>
<dbReference type="CDD" id="cd01949">
    <property type="entry name" value="GGDEF"/>
    <property type="match status" value="1"/>
</dbReference>
<dbReference type="GO" id="GO:0006355">
    <property type="term" value="P:regulation of DNA-templated transcription"/>
    <property type="evidence" value="ECO:0007669"/>
    <property type="project" value="InterPro"/>
</dbReference>
<dbReference type="InterPro" id="IPR000014">
    <property type="entry name" value="PAS"/>
</dbReference>
<sequence length="682" mass="78410">MLFLDKGLTQSDVDIAILTLNLAGELVDVSAQYLVMTGFEKGEILGKKIDDFEICSAKKVFSNKSDIFGHYHSTLIRKDGSNLPIKVCYFRQQTQDLTQILLFIQECNYVEIAKTSIIEQIFDHTNEAIIVTDNKGFIQTVNRSFSEITGYSEREVVGKTPAILNSGKQDKYFYKKFWKEIISQGAWQGEIWNKRKNGEVYPEWLNISSIRDKHGQISNYICQFTDITNRKKSEEELHFHAYHDSLTSLPNRHLLFEKLKHLCLLNQEQPTYFAVLFCDLDRFKMINDSLGHDVGDELLKSVANRLETKLRSNDIIARTGGDEFIVVIEGEKALKNLDKICLQILSLFEKSFHTQYGEFKTSISIGVSQFPADSKDVRELISFADIAMYKIKKSGGNHYSFFDIKEKSFIQQRLELESEIFQAIEKDQFEVWYQPQINTETYQVYGVECLIRWNHPEQGIITPDLFIPIAEANGSIKELGYFVLKTACHQLRQWRINNVFTGVMAINVSLRQFERNDLLGQVKKTLIDEMLPAESIELEVTESLFSEDNNYHTPILLALRELGVKVAIDDFGTGYSSLQRLKNLPIDNVKIDKCFVDNIEHSSEDVAIVMATILLSKTFKVGLIAEGIETQEQADKLSELGCFNQQGYLYSRPLRAHDFEDWLTDFTLQHKERKILQVVNNS</sequence>
<dbReference type="InterPro" id="IPR035965">
    <property type="entry name" value="PAS-like_dom_sf"/>
</dbReference>
<dbReference type="SUPFAM" id="SSF55073">
    <property type="entry name" value="Nucleotide cyclase"/>
    <property type="match status" value="1"/>
</dbReference>
<evidence type="ECO:0000259" key="3">
    <source>
        <dbReference type="PROSITE" id="PS50883"/>
    </source>
</evidence>
<dbReference type="PROSITE" id="PS50113">
    <property type="entry name" value="PAC"/>
    <property type="match status" value="1"/>
</dbReference>
<dbReference type="Gene3D" id="3.20.20.450">
    <property type="entry name" value="EAL domain"/>
    <property type="match status" value="1"/>
</dbReference>
<evidence type="ECO:0000313" key="5">
    <source>
        <dbReference type="EMBL" id="KGJ94441.1"/>
    </source>
</evidence>
<dbReference type="Pfam" id="PF00990">
    <property type="entry name" value="GGDEF"/>
    <property type="match status" value="1"/>
</dbReference>
<name>A0A099KV46_COLPS</name>
<dbReference type="NCBIfam" id="TIGR00254">
    <property type="entry name" value="GGDEF"/>
    <property type="match status" value="1"/>
</dbReference>
<dbReference type="Proteomes" id="UP000029843">
    <property type="component" value="Unassembled WGS sequence"/>
</dbReference>
<evidence type="ECO:0000259" key="1">
    <source>
        <dbReference type="PROSITE" id="PS50112"/>
    </source>
</evidence>
<dbReference type="AlphaFoldDB" id="A0A099KV46"/>
<dbReference type="PROSITE" id="PS50112">
    <property type="entry name" value="PAS"/>
    <property type="match status" value="1"/>
</dbReference>
<dbReference type="OrthoDB" id="1316910at2"/>
<evidence type="ECO:0000259" key="2">
    <source>
        <dbReference type="PROSITE" id="PS50113"/>
    </source>
</evidence>
<dbReference type="Gene3D" id="3.30.70.270">
    <property type="match status" value="1"/>
</dbReference>
<dbReference type="InterPro" id="IPR052155">
    <property type="entry name" value="Biofilm_reg_signaling"/>
</dbReference>
<organism evidence="5 6">
    <name type="scientific">Colwellia psychrerythraea</name>
    <name type="common">Vibrio psychroerythus</name>
    <dbReference type="NCBI Taxonomy" id="28229"/>
    <lineage>
        <taxon>Bacteria</taxon>
        <taxon>Pseudomonadati</taxon>
        <taxon>Pseudomonadota</taxon>
        <taxon>Gammaproteobacteria</taxon>
        <taxon>Alteromonadales</taxon>
        <taxon>Colwelliaceae</taxon>
        <taxon>Colwellia</taxon>
    </lineage>
</organism>
<proteinExistence type="predicted"/>
<dbReference type="EMBL" id="JQED01000005">
    <property type="protein sequence ID" value="KGJ94441.1"/>
    <property type="molecule type" value="Genomic_DNA"/>
</dbReference>
<dbReference type="PANTHER" id="PTHR44757">
    <property type="entry name" value="DIGUANYLATE CYCLASE DGCP"/>
    <property type="match status" value="1"/>
</dbReference>
<dbReference type="SUPFAM" id="SSF55785">
    <property type="entry name" value="PYP-like sensor domain (PAS domain)"/>
    <property type="match status" value="1"/>
</dbReference>
<dbReference type="SMART" id="SM00091">
    <property type="entry name" value="PAS"/>
    <property type="match status" value="2"/>
</dbReference>
<dbReference type="Pfam" id="PF00563">
    <property type="entry name" value="EAL"/>
    <property type="match status" value="1"/>
</dbReference>
<dbReference type="InterPro" id="IPR013767">
    <property type="entry name" value="PAS_fold"/>
</dbReference>